<feature type="compositionally biased region" description="Polar residues" evidence="1">
    <location>
        <begin position="43"/>
        <end position="54"/>
    </location>
</feature>
<feature type="region of interest" description="Disordered" evidence="1">
    <location>
        <begin position="36"/>
        <end position="93"/>
    </location>
</feature>
<evidence type="ECO:0000313" key="2">
    <source>
        <dbReference type="EMBL" id="CAE4663936.1"/>
    </source>
</evidence>
<dbReference type="AlphaFoldDB" id="A0A7S4T3G8"/>
<name>A0A7S4T3G8_9STRA</name>
<reference evidence="2" key="1">
    <citation type="submission" date="2021-01" db="EMBL/GenBank/DDBJ databases">
        <authorList>
            <person name="Corre E."/>
            <person name="Pelletier E."/>
            <person name="Niang G."/>
            <person name="Scheremetjew M."/>
            <person name="Finn R."/>
            <person name="Kale V."/>
            <person name="Holt S."/>
            <person name="Cochrane G."/>
            <person name="Meng A."/>
            <person name="Brown T."/>
            <person name="Cohen L."/>
        </authorList>
    </citation>
    <scope>NUCLEOTIDE SEQUENCE</scope>
    <source>
        <strain evidence="2">GSO104</strain>
    </source>
</reference>
<organism evidence="2">
    <name type="scientific">Ditylum brightwellii</name>
    <dbReference type="NCBI Taxonomy" id="49249"/>
    <lineage>
        <taxon>Eukaryota</taxon>
        <taxon>Sar</taxon>
        <taxon>Stramenopiles</taxon>
        <taxon>Ochrophyta</taxon>
        <taxon>Bacillariophyta</taxon>
        <taxon>Mediophyceae</taxon>
        <taxon>Lithodesmiophycidae</taxon>
        <taxon>Lithodesmiales</taxon>
        <taxon>Lithodesmiaceae</taxon>
        <taxon>Ditylum</taxon>
    </lineage>
</organism>
<sequence length="200" mass="22779">MADNGHQFPHIMEQALSAANDDKLRIKWKQLQAAHRAKKHAKNNTIHTARQSFPSAIEKPKSTYTPAPSEKENHSMNSTPSASNQCAKETAVAPNSKERIDVYYGRTDDTTGYKEYSCVVVQTAEAEINYCGDIYCPQPDCHYEVLREIPMSEFHQLLKKEPQYSRPGIGWVTSPLKERILRYWKDEPQKSVHCGPALFI</sequence>
<feature type="compositionally biased region" description="Polar residues" evidence="1">
    <location>
        <begin position="75"/>
        <end position="87"/>
    </location>
</feature>
<dbReference type="EMBL" id="HBNS01058612">
    <property type="protein sequence ID" value="CAE4663936.1"/>
    <property type="molecule type" value="Transcribed_RNA"/>
</dbReference>
<evidence type="ECO:0000256" key="1">
    <source>
        <dbReference type="SAM" id="MobiDB-lite"/>
    </source>
</evidence>
<gene>
    <name evidence="2" type="ORF">DBRI00130_LOCUS42152</name>
</gene>
<proteinExistence type="predicted"/>
<protein>
    <submittedName>
        <fullName evidence="2">Uncharacterized protein</fullName>
    </submittedName>
</protein>
<accession>A0A7S4T3G8</accession>